<feature type="region of interest" description="Disordered" evidence="1">
    <location>
        <begin position="175"/>
        <end position="214"/>
    </location>
</feature>
<proteinExistence type="predicted"/>
<name>W1NH65_AMBTC</name>
<protein>
    <submittedName>
        <fullName evidence="2">Uncharacterized protein</fullName>
    </submittedName>
</protein>
<accession>W1NH65</accession>
<evidence type="ECO:0000313" key="2">
    <source>
        <dbReference type="EMBL" id="ERM94515.1"/>
    </source>
</evidence>
<organism evidence="2 3">
    <name type="scientific">Amborella trichopoda</name>
    <dbReference type="NCBI Taxonomy" id="13333"/>
    <lineage>
        <taxon>Eukaryota</taxon>
        <taxon>Viridiplantae</taxon>
        <taxon>Streptophyta</taxon>
        <taxon>Embryophyta</taxon>
        <taxon>Tracheophyta</taxon>
        <taxon>Spermatophyta</taxon>
        <taxon>Magnoliopsida</taxon>
        <taxon>Amborellales</taxon>
        <taxon>Amborellaceae</taxon>
        <taxon>Amborella</taxon>
    </lineage>
</organism>
<evidence type="ECO:0000256" key="1">
    <source>
        <dbReference type="SAM" id="MobiDB-lite"/>
    </source>
</evidence>
<gene>
    <name evidence="2" type="ORF">AMTR_s00010p00263660</name>
</gene>
<dbReference type="HOGENOM" id="CLU_1290522_0_0_1"/>
<sequence length="214" mass="23226">MEAARAELSELASSILTNKNINAASSDQTGMPGSLNPHIENQRSMTTEATRNLNPAVQVTNASMNNLIEFDSKIQGVKNGPSVEKPMFGTNGYGPEWTEYKIGGGISALVRNGNGVPSFVQPGVEVKEARYEPTKGSSSTMSDAIIKEYEPEIGIRPTDMEPPPVLEETIFEGIMKSEEPNREARNHENDELELENDIDVNGGTGPMITDTDLE</sequence>
<evidence type="ECO:0000313" key="3">
    <source>
        <dbReference type="Proteomes" id="UP000017836"/>
    </source>
</evidence>
<dbReference type="EMBL" id="KI397513">
    <property type="protein sequence ID" value="ERM94515.1"/>
    <property type="molecule type" value="Genomic_DNA"/>
</dbReference>
<dbReference type="Gramene" id="ERM94515">
    <property type="protein sequence ID" value="ERM94515"/>
    <property type="gene ID" value="AMTR_s00010p00263660"/>
</dbReference>
<dbReference type="AlphaFoldDB" id="W1NH65"/>
<feature type="compositionally biased region" description="Basic and acidic residues" evidence="1">
    <location>
        <begin position="175"/>
        <end position="189"/>
    </location>
</feature>
<reference evidence="3" key="1">
    <citation type="journal article" date="2013" name="Science">
        <title>The Amborella genome and the evolution of flowering plants.</title>
        <authorList>
            <consortium name="Amborella Genome Project"/>
        </authorList>
    </citation>
    <scope>NUCLEOTIDE SEQUENCE [LARGE SCALE GENOMIC DNA]</scope>
</reference>
<dbReference type="Proteomes" id="UP000017836">
    <property type="component" value="Unassembled WGS sequence"/>
</dbReference>
<keyword evidence="3" id="KW-1185">Reference proteome</keyword>